<keyword evidence="8" id="KW-1185">Reference proteome</keyword>
<dbReference type="InterPro" id="IPR004864">
    <property type="entry name" value="LEA_2"/>
</dbReference>
<dbReference type="InterPro" id="IPR044839">
    <property type="entry name" value="NDR1-like"/>
</dbReference>
<feature type="domain" description="Late embryogenesis abundant protein LEA-2 subgroup" evidence="6">
    <location>
        <begin position="107"/>
        <end position="207"/>
    </location>
</feature>
<dbReference type="OrthoDB" id="1889094at2759"/>
<evidence type="ECO:0000256" key="2">
    <source>
        <dbReference type="ARBA" id="ARBA00022692"/>
    </source>
</evidence>
<gene>
    <name evidence="7" type="ORF">CJ030_MR2G007341</name>
</gene>
<dbReference type="Pfam" id="PF03168">
    <property type="entry name" value="LEA_2"/>
    <property type="match status" value="2"/>
</dbReference>
<dbReference type="PANTHER" id="PTHR31415:SF4">
    <property type="entry name" value="NDR1_HIN1-LIKE PROTEIN 3"/>
    <property type="match status" value="1"/>
</dbReference>
<evidence type="ECO:0000259" key="6">
    <source>
        <dbReference type="Pfam" id="PF03168"/>
    </source>
</evidence>
<evidence type="ECO:0000256" key="3">
    <source>
        <dbReference type="ARBA" id="ARBA00022989"/>
    </source>
</evidence>
<accession>A0A6A1WBD8</accession>
<feature type="domain" description="Late embryogenesis abundant protein LEA-2 subgroup" evidence="6">
    <location>
        <begin position="265"/>
        <end position="365"/>
    </location>
</feature>
<dbReference type="GO" id="GO:0005886">
    <property type="term" value="C:plasma membrane"/>
    <property type="evidence" value="ECO:0007669"/>
    <property type="project" value="TreeGrafter"/>
</dbReference>
<dbReference type="AlphaFoldDB" id="A0A6A1WBD8"/>
<keyword evidence="2 5" id="KW-0812">Transmembrane</keyword>
<keyword evidence="3 5" id="KW-1133">Transmembrane helix</keyword>
<name>A0A6A1WBD8_9ROSI</name>
<organism evidence="7 8">
    <name type="scientific">Morella rubra</name>
    <name type="common">Chinese bayberry</name>
    <dbReference type="NCBI Taxonomy" id="262757"/>
    <lineage>
        <taxon>Eukaryota</taxon>
        <taxon>Viridiplantae</taxon>
        <taxon>Streptophyta</taxon>
        <taxon>Embryophyta</taxon>
        <taxon>Tracheophyta</taxon>
        <taxon>Spermatophyta</taxon>
        <taxon>Magnoliopsida</taxon>
        <taxon>eudicotyledons</taxon>
        <taxon>Gunneridae</taxon>
        <taxon>Pentapetalae</taxon>
        <taxon>rosids</taxon>
        <taxon>fabids</taxon>
        <taxon>Fagales</taxon>
        <taxon>Myricaceae</taxon>
        <taxon>Morella</taxon>
    </lineage>
</organism>
<dbReference type="GO" id="GO:0098542">
    <property type="term" value="P:defense response to other organism"/>
    <property type="evidence" value="ECO:0007669"/>
    <property type="project" value="InterPro"/>
</dbReference>
<evidence type="ECO:0000256" key="4">
    <source>
        <dbReference type="ARBA" id="ARBA00023136"/>
    </source>
</evidence>
<proteinExistence type="predicted"/>
<comment type="subcellular location">
    <subcellularLocation>
        <location evidence="1">Membrane</location>
        <topology evidence="1">Single-pass membrane protein</topology>
    </subcellularLocation>
</comment>
<evidence type="ECO:0000256" key="1">
    <source>
        <dbReference type="ARBA" id="ARBA00004167"/>
    </source>
</evidence>
<dbReference type="GO" id="GO:0009506">
    <property type="term" value="C:plasmodesma"/>
    <property type="evidence" value="ECO:0007669"/>
    <property type="project" value="TreeGrafter"/>
</dbReference>
<comment type="caution">
    <text evidence="7">The sequence shown here is derived from an EMBL/GenBank/DDBJ whole genome shotgun (WGS) entry which is preliminary data.</text>
</comment>
<protein>
    <submittedName>
        <fullName evidence="7">Protein YLS9</fullName>
    </submittedName>
</protein>
<keyword evidence="4 5" id="KW-0472">Membrane</keyword>
<feature type="transmembrane region" description="Helical" evidence="5">
    <location>
        <begin position="51"/>
        <end position="74"/>
    </location>
</feature>
<sequence length="392" mass="43494">MAEKQSHLNGAFYGPSIPPPRRAYNRPSRGSGGCGCCGCLFGCLCDCIFGLIFKLVFTVLIIIGLAALVVWLVLRPNNLKFNVTDASLTQFNLDSNNTLQYNLALNITVRNPNKRIGIYYDTIQANAYYEDQRFNTVTLTPFYQGHKNTSVLTPAFDGQQLVLLGTSELSTFNSEKSNGIYSIDVKLNLRIRTKMGLIKIGHFKPKINCDLKVPLSSSGTSTGSFETTKCVLRPNNLKFNVTDASLTQFNLDSNNTLQYNLALNITVRNPNKRIGIYYDTIQANAYYEDQRFNTVTLTPFYQGHKNTSVLTPAFDGQQLVLLGTSELSTFNSEKSNGIYSIDVKLNLRIRTKMGLIKIGHFKPKINCDLKVPLSSSGTSTGSFETTKCGLDL</sequence>
<dbReference type="PANTHER" id="PTHR31415">
    <property type="entry name" value="OS05G0367900 PROTEIN"/>
    <property type="match status" value="1"/>
</dbReference>
<evidence type="ECO:0000256" key="5">
    <source>
        <dbReference type="SAM" id="Phobius"/>
    </source>
</evidence>
<evidence type="ECO:0000313" key="7">
    <source>
        <dbReference type="EMBL" id="KAB1222555.1"/>
    </source>
</evidence>
<evidence type="ECO:0000313" key="8">
    <source>
        <dbReference type="Proteomes" id="UP000516437"/>
    </source>
</evidence>
<dbReference type="EMBL" id="RXIC02000020">
    <property type="protein sequence ID" value="KAB1222555.1"/>
    <property type="molecule type" value="Genomic_DNA"/>
</dbReference>
<reference evidence="7 8" key="1">
    <citation type="journal article" date="2019" name="Plant Biotechnol. J.">
        <title>The red bayberry genome and genetic basis of sex determination.</title>
        <authorList>
            <person name="Jia H.M."/>
            <person name="Jia H.J."/>
            <person name="Cai Q.L."/>
            <person name="Wang Y."/>
            <person name="Zhao H.B."/>
            <person name="Yang W.F."/>
            <person name="Wang G.Y."/>
            <person name="Li Y.H."/>
            <person name="Zhan D.L."/>
            <person name="Shen Y.T."/>
            <person name="Niu Q.F."/>
            <person name="Chang L."/>
            <person name="Qiu J."/>
            <person name="Zhao L."/>
            <person name="Xie H.B."/>
            <person name="Fu W.Y."/>
            <person name="Jin J."/>
            <person name="Li X.W."/>
            <person name="Jiao Y."/>
            <person name="Zhou C.C."/>
            <person name="Tu T."/>
            <person name="Chai C.Y."/>
            <person name="Gao J.L."/>
            <person name="Fan L.J."/>
            <person name="van de Weg E."/>
            <person name="Wang J.Y."/>
            <person name="Gao Z.S."/>
        </authorList>
    </citation>
    <scope>NUCLEOTIDE SEQUENCE [LARGE SCALE GENOMIC DNA]</scope>
    <source>
        <tissue evidence="7">Leaves</tissue>
    </source>
</reference>
<dbReference type="Proteomes" id="UP000516437">
    <property type="component" value="Chromosome 2"/>
</dbReference>